<dbReference type="Gene3D" id="1.10.287.950">
    <property type="entry name" value="Methyl-accepting chemotaxis protein"/>
    <property type="match status" value="1"/>
</dbReference>
<dbReference type="AlphaFoldDB" id="A0A6N6VYY6"/>
<keyword evidence="6 9" id="KW-0472">Membrane</keyword>
<evidence type="ECO:0000256" key="6">
    <source>
        <dbReference type="ARBA" id="ARBA00023136"/>
    </source>
</evidence>
<dbReference type="Pfam" id="PF08269">
    <property type="entry name" value="dCache_2"/>
    <property type="match status" value="1"/>
</dbReference>
<dbReference type="PROSITE" id="PS50111">
    <property type="entry name" value="CHEMOTAXIS_TRANSDUC_2"/>
    <property type="match status" value="1"/>
</dbReference>
<dbReference type="PANTHER" id="PTHR43531">
    <property type="entry name" value="PROTEIN ICFG"/>
    <property type="match status" value="1"/>
</dbReference>
<dbReference type="Gene3D" id="3.30.450.20">
    <property type="entry name" value="PAS domain"/>
    <property type="match status" value="1"/>
</dbReference>
<dbReference type="SMART" id="SM00283">
    <property type="entry name" value="MA"/>
    <property type="match status" value="1"/>
</dbReference>
<evidence type="ECO:0000256" key="8">
    <source>
        <dbReference type="PROSITE-ProRule" id="PRU00284"/>
    </source>
</evidence>
<feature type="domain" description="Methyl-accepting transducer" evidence="10">
    <location>
        <begin position="234"/>
        <end position="463"/>
    </location>
</feature>
<evidence type="ECO:0000256" key="2">
    <source>
        <dbReference type="ARBA" id="ARBA00022475"/>
    </source>
</evidence>
<proteinExistence type="inferred from homology"/>
<dbReference type="SUPFAM" id="SSF58104">
    <property type="entry name" value="Methyl-accepting chemotaxis protein (MCP) signaling domain"/>
    <property type="match status" value="1"/>
</dbReference>
<dbReference type="PRINTS" id="PR00260">
    <property type="entry name" value="CHEMTRNSDUCR"/>
</dbReference>
<feature type="transmembrane region" description="Helical" evidence="9">
    <location>
        <begin position="197"/>
        <end position="216"/>
    </location>
</feature>
<dbReference type="GO" id="GO:0005886">
    <property type="term" value="C:plasma membrane"/>
    <property type="evidence" value="ECO:0007669"/>
    <property type="project" value="UniProtKB-SubCell"/>
</dbReference>
<comment type="similarity">
    <text evidence="7">Belongs to the methyl-accepting chemotaxis (MCP) protein family.</text>
</comment>
<dbReference type="InterPro" id="IPR033480">
    <property type="entry name" value="sCache_2"/>
</dbReference>
<dbReference type="InterPro" id="IPR004090">
    <property type="entry name" value="Chemotax_Me-accpt_rcpt"/>
</dbReference>
<dbReference type="EMBL" id="WFLM01000001">
    <property type="protein sequence ID" value="KAB8041077.1"/>
    <property type="molecule type" value="Genomic_DNA"/>
</dbReference>
<dbReference type="InterPro" id="IPR004010">
    <property type="entry name" value="Double_Cache_2"/>
</dbReference>
<dbReference type="Proteomes" id="UP000437748">
    <property type="component" value="Unassembled WGS sequence"/>
</dbReference>
<evidence type="ECO:0000256" key="3">
    <source>
        <dbReference type="ARBA" id="ARBA00022500"/>
    </source>
</evidence>
<dbReference type="PANTHER" id="PTHR43531:SF11">
    <property type="entry name" value="METHYL-ACCEPTING CHEMOTAXIS PROTEIN 3"/>
    <property type="match status" value="1"/>
</dbReference>
<feature type="transmembrane region" description="Helical" evidence="9">
    <location>
        <begin position="20"/>
        <end position="43"/>
    </location>
</feature>
<dbReference type="GO" id="GO:0007165">
    <property type="term" value="P:signal transduction"/>
    <property type="evidence" value="ECO:0007669"/>
    <property type="project" value="UniProtKB-KW"/>
</dbReference>
<evidence type="ECO:0000256" key="7">
    <source>
        <dbReference type="ARBA" id="ARBA00029447"/>
    </source>
</evidence>
<keyword evidence="8" id="KW-0807">Transducer</keyword>
<accession>A0A6N6VYY6</accession>
<comment type="caution">
    <text evidence="11">The sequence shown here is derived from an EMBL/GenBank/DDBJ whole genome shotgun (WGS) entry which is preliminary data.</text>
</comment>
<dbReference type="InterPro" id="IPR004089">
    <property type="entry name" value="MCPsignal_dom"/>
</dbReference>
<keyword evidence="12" id="KW-1185">Reference proteome</keyword>
<name>A0A6N6VYY6_9BACT</name>
<organism evidence="11 12">
    <name type="scientific">Silvanigrella paludirubra</name>
    <dbReference type="NCBI Taxonomy" id="2499159"/>
    <lineage>
        <taxon>Bacteria</taxon>
        <taxon>Pseudomonadati</taxon>
        <taxon>Bdellovibrionota</taxon>
        <taxon>Oligoflexia</taxon>
        <taxon>Silvanigrellales</taxon>
        <taxon>Silvanigrellaceae</taxon>
        <taxon>Silvanigrella</taxon>
    </lineage>
</organism>
<dbReference type="SMART" id="SM01049">
    <property type="entry name" value="Cache_2"/>
    <property type="match status" value="1"/>
</dbReference>
<evidence type="ECO:0000313" key="11">
    <source>
        <dbReference type="EMBL" id="KAB8041077.1"/>
    </source>
</evidence>
<sequence>MIKADVFMFNKFGIKVKVLLNSFVSVFIFAIFLVWLVNIYWGVLLNNKREKLQSIVELGSTLVDSYIQLEKKKELTKEEAQKRALANILALRYSNNDYIFISNTKSEVVLVPPKPEMTGKDMSNFADPTGFKIYANFSEVAKKSGSGFVEYMFPKAGSTEPVKKLSYIKYMPDWDWIVGTGLYMDDAYNALFDFMKILLFACVFCMIVLIFIGIYFSNSVIKPLVDVCQYLLSSSKTLSNKSDELKKSSGSVKSYSKEQESSIQTTAAAISEITSMIGKTTELTTNSANLANSISTKAVSGEVSMKNMITSMHSIHEASSKLKDIENIINEIEIKTQVITEIVSKTELLSLNASIEAARAGEHGKGFSVVAEEVGNLAHLSGKSSAEIHDLLQKSRDEVQHILAQTIERVEDGEKRTLKVSESFTEIVEGIKEINHQIDQVSSATKEQEIGVKQISTAMGKLDQLAFKNAEESENSLKVTDEISNESNNLNNIVSKTENVIYGFHKKAN</sequence>
<keyword evidence="3" id="KW-0145">Chemotaxis</keyword>
<evidence type="ECO:0000256" key="5">
    <source>
        <dbReference type="ARBA" id="ARBA00022989"/>
    </source>
</evidence>
<reference evidence="11 12" key="1">
    <citation type="submission" date="2019-10" db="EMBL/GenBank/DDBJ databases">
        <title>New species of Slilvanegrellaceae.</title>
        <authorList>
            <person name="Pitt A."/>
            <person name="Hahn M.W."/>
        </authorList>
    </citation>
    <scope>NUCLEOTIDE SEQUENCE [LARGE SCALE GENOMIC DNA]</scope>
    <source>
        <strain evidence="11 12">SP-Ram-0.45-NSY-1</strain>
    </source>
</reference>
<evidence type="ECO:0000256" key="9">
    <source>
        <dbReference type="SAM" id="Phobius"/>
    </source>
</evidence>
<keyword evidence="2" id="KW-1003">Cell membrane</keyword>
<evidence type="ECO:0000259" key="10">
    <source>
        <dbReference type="PROSITE" id="PS50111"/>
    </source>
</evidence>
<evidence type="ECO:0000256" key="1">
    <source>
        <dbReference type="ARBA" id="ARBA00004651"/>
    </source>
</evidence>
<dbReference type="InterPro" id="IPR051310">
    <property type="entry name" value="MCP_chemotaxis"/>
</dbReference>
<protein>
    <recommendedName>
        <fullName evidence="10">Methyl-accepting transducer domain-containing protein</fullName>
    </recommendedName>
</protein>
<evidence type="ECO:0000256" key="4">
    <source>
        <dbReference type="ARBA" id="ARBA00022692"/>
    </source>
</evidence>
<comment type="subcellular location">
    <subcellularLocation>
        <location evidence="1">Cell membrane</location>
        <topology evidence="1">Multi-pass membrane protein</topology>
    </subcellularLocation>
</comment>
<keyword evidence="5 9" id="KW-1133">Transmembrane helix</keyword>
<dbReference type="Pfam" id="PF00015">
    <property type="entry name" value="MCPsignal"/>
    <property type="match status" value="1"/>
</dbReference>
<evidence type="ECO:0000313" key="12">
    <source>
        <dbReference type="Proteomes" id="UP000437748"/>
    </source>
</evidence>
<keyword evidence="4 9" id="KW-0812">Transmembrane</keyword>
<gene>
    <name evidence="11" type="ORF">GCL60_03825</name>
</gene>
<dbReference type="GO" id="GO:0006935">
    <property type="term" value="P:chemotaxis"/>
    <property type="evidence" value="ECO:0007669"/>
    <property type="project" value="UniProtKB-KW"/>
</dbReference>
<dbReference type="GO" id="GO:0004888">
    <property type="term" value="F:transmembrane signaling receptor activity"/>
    <property type="evidence" value="ECO:0007669"/>
    <property type="project" value="InterPro"/>
</dbReference>